<organism evidence="3 4">
    <name type="scientific">Desulfobaculum xiamenense</name>
    <dbReference type="NCBI Taxonomy" id="995050"/>
    <lineage>
        <taxon>Bacteria</taxon>
        <taxon>Pseudomonadati</taxon>
        <taxon>Thermodesulfobacteriota</taxon>
        <taxon>Desulfovibrionia</taxon>
        <taxon>Desulfovibrionales</taxon>
        <taxon>Desulfovibrionaceae</taxon>
        <taxon>Desulfobaculum</taxon>
    </lineage>
</organism>
<dbReference type="CDD" id="cd03134">
    <property type="entry name" value="GATase1_PfpI_like"/>
    <property type="match status" value="1"/>
</dbReference>
<keyword evidence="3" id="KW-0378">Hydrolase</keyword>
<dbReference type="GO" id="GO:0006508">
    <property type="term" value="P:proteolysis"/>
    <property type="evidence" value="ECO:0007669"/>
    <property type="project" value="UniProtKB-KW"/>
</dbReference>
<dbReference type="GO" id="GO:0008233">
    <property type="term" value="F:peptidase activity"/>
    <property type="evidence" value="ECO:0007669"/>
    <property type="project" value="UniProtKB-KW"/>
</dbReference>
<sequence>MGVLQGKTVLMFVEDVYEDQELWYPRYRLEEEGARVVVAGPHKGKTYVSKHGYPCTATASLDEVRAEDFDMLVIPGGFAPDKLRRLDSVKRLTREIHEAGKPVAHICHGGWIPISAGIMKGFTCTSTPGIKDDLVNAGATWVDEEVVVDRNQISSRKPGDLPAFMKAVIAVATSRQV</sequence>
<evidence type="ECO:0000313" key="3">
    <source>
        <dbReference type="EMBL" id="NJB67424.1"/>
    </source>
</evidence>
<evidence type="ECO:0000313" key="4">
    <source>
        <dbReference type="Proteomes" id="UP000580856"/>
    </source>
</evidence>
<comment type="similarity">
    <text evidence="1">Belongs to the peptidase C56 family.</text>
</comment>
<accession>A0A846QQD6</accession>
<dbReference type="EMBL" id="JAATJA010000001">
    <property type="protein sequence ID" value="NJB67424.1"/>
    <property type="molecule type" value="Genomic_DNA"/>
</dbReference>
<dbReference type="PANTHER" id="PTHR42733">
    <property type="entry name" value="DJ-1 PROTEIN"/>
    <property type="match status" value="1"/>
</dbReference>
<dbReference type="NCBIfam" id="TIGR01382">
    <property type="entry name" value="PfpI"/>
    <property type="match status" value="1"/>
</dbReference>
<dbReference type="AlphaFoldDB" id="A0A846QQD6"/>
<evidence type="ECO:0000256" key="1">
    <source>
        <dbReference type="ARBA" id="ARBA00008542"/>
    </source>
</evidence>
<protein>
    <submittedName>
        <fullName evidence="3">Protease I</fullName>
        <ecNumber evidence="3">3.2.-.-</ecNumber>
    </submittedName>
</protein>
<reference evidence="3 4" key="1">
    <citation type="submission" date="2020-03" db="EMBL/GenBank/DDBJ databases">
        <title>Genomic Encyclopedia of Type Strains, Phase IV (KMG-IV): sequencing the most valuable type-strain genomes for metagenomic binning, comparative biology and taxonomic classification.</title>
        <authorList>
            <person name="Goeker M."/>
        </authorList>
    </citation>
    <scope>NUCLEOTIDE SEQUENCE [LARGE SCALE GENOMIC DNA]</scope>
    <source>
        <strain evidence="3 4">DSM 24233</strain>
    </source>
</reference>
<dbReference type="Gene3D" id="3.40.50.880">
    <property type="match status" value="1"/>
</dbReference>
<dbReference type="InterPro" id="IPR029062">
    <property type="entry name" value="Class_I_gatase-like"/>
</dbReference>
<keyword evidence="3" id="KW-0645">Protease</keyword>
<evidence type="ECO:0000259" key="2">
    <source>
        <dbReference type="Pfam" id="PF01965"/>
    </source>
</evidence>
<keyword evidence="3" id="KW-0326">Glycosidase</keyword>
<dbReference type="Pfam" id="PF01965">
    <property type="entry name" value="DJ-1_PfpI"/>
    <property type="match status" value="1"/>
</dbReference>
<name>A0A846QQD6_9BACT</name>
<dbReference type="InterPro" id="IPR002818">
    <property type="entry name" value="DJ-1/PfpI"/>
</dbReference>
<dbReference type="GO" id="GO:0016798">
    <property type="term" value="F:hydrolase activity, acting on glycosyl bonds"/>
    <property type="evidence" value="ECO:0007669"/>
    <property type="project" value="UniProtKB-KW"/>
</dbReference>
<feature type="domain" description="DJ-1/PfpI" evidence="2">
    <location>
        <begin position="7"/>
        <end position="169"/>
    </location>
</feature>
<dbReference type="InterPro" id="IPR006286">
    <property type="entry name" value="C56_PfpI-like"/>
</dbReference>
<dbReference type="SUPFAM" id="SSF52317">
    <property type="entry name" value="Class I glutamine amidotransferase-like"/>
    <property type="match status" value="1"/>
</dbReference>
<keyword evidence="4" id="KW-1185">Reference proteome</keyword>
<dbReference type="Proteomes" id="UP000580856">
    <property type="component" value="Unassembled WGS sequence"/>
</dbReference>
<gene>
    <name evidence="3" type="ORF">GGQ74_001064</name>
</gene>
<dbReference type="EC" id="3.2.-.-" evidence="3"/>
<dbReference type="RefSeq" id="WP_167940482.1">
    <property type="nucleotide sequence ID" value="NZ_JAATJA010000001.1"/>
</dbReference>
<dbReference type="PROSITE" id="PS51276">
    <property type="entry name" value="PEPTIDASE_C56_PFPI"/>
    <property type="match status" value="1"/>
</dbReference>
<proteinExistence type="inferred from homology"/>
<dbReference type="PANTHER" id="PTHR42733:SF13">
    <property type="entry name" value="DJ-1_PFPI DOMAIN-CONTAINING PROTEIN"/>
    <property type="match status" value="1"/>
</dbReference>
<comment type="caution">
    <text evidence="3">The sequence shown here is derived from an EMBL/GenBank/DDBJ whole genome shotgun (WGS) entry which is preliminary data.</text>
</comment>